<dbReference type="EMBL" id="PZQS01000002">
    <property type="protein sequence ID" value="PVD36561.1"/>
    <property type="molecule type" value="Genomic_DNA"/>
</dbReference>
<dbReference type="GO" id="GO:0003924">
    <property type="term" value="F:GTPase activity"/>
    <property type="evidence" value="ECO:0007669"/>
    <property type="project" value="InterPro"/>
</dbReference>
<dbReference type="InterPro" id="IPR001806">
    <property type="entry name" value="Small_GTPase"/>
</dbReference>
<dbReference type="SMART" id="SM00174">
    <property type="entry name" value="RHO"/>
    <property type="match status" value="1"/>
</dbReference>
<sequence>MAEKKFKLMVIGDMAVGKTSLLSRFTRDSFSFGTFGCLSFEIYTTELDGKEIKLQLWDLPGNERFQTLNKSYYRIATGVMLVYDITNEKSFDNIRNWIRDINEHNEDVKKIIVGNMCDLEHRRTVSNEQGEQLAKEYCAAFMETSAKDSINVKEAFFTLARDIEANVPKLKPSETSYCCLM</sequence>
<keyword evidence="2" id="KW-0547">Nucleotide-binding</keyword>
<dbReference type="PRINTS" id="PR00449">
    <property type="entry name" value="RASTRNSFRMNG"/>
</dbReference>
<dbReference type="SMART" id="SM00175">
    <property type="entry name" value="RAB"/>
    <property type="match status" value="1"/>
</dbReference>
<dbReference type="OrthoDB" id="6585768at2759"/>
<evidence type="ECO:0000313" key="7">
    <source>
        <dbReference type="Proteomes" id="UP000245119"/>
    </source>
</evidence>
<dbReference type="PROSITE" id="PS51420">
    <property type="entry name" value="RHO"/>
    <property type="match status" value="1"/>
</dbReference>
<dbReference type="Proteomes" id="UP000245119">
    <property type="component" value="Linkage Group LG2"/>
</dbReference>
<protein>
    <submittedName>
        <fullName evidence="6">Uncharacterized protein</fullName>
    </submittedName>
</protein>
<dbReference type="InterPro" id="IPR005225">
    <property type="entry name" value="Small_GTP-bd"/>
</dbReference>
<dbReference type="NCBIfam" id="TIGR00231">
    <property type="entry name" value="small_GTP"/>
    <property type="match status" value="1"/>
</dbReference>
<keyword evidence="5" id="KW-0636">Prenylation</keyword>
<dbReference type="Gene3D" id="3.40.50.300">
    <property type="entry name" value="P-loop containing nucleotide triphosphate hydrolases"/>
    <property type="match status" value="1"/>
</dbReference>
<reference evidence="6 7" key="1">
    <citation type="submission" date="2018-04" db="EMBL/GenBank/DDBJ databases">
        <title>The genome of golden apple snail Pomacea canaliculata provides insight into stress tolerance and invasive adaptation.</title>
        <authorList>
            <person name="Liu C."/>
            <person name="Liu B."/>
            <person name="Ren Y."/>
            <person name="Zhang Y."/>
            <person name="Wang H."/>
            <person name="Li S."/>
            <person name="Jiang F."/>
            <person name="Yin L."/>
            <person name="Zhang G."/>
            <person name="Qian W."/>
            <person name="Fan W."/>
        </authorList>
    </citation>
    <scope>NUCLEOTIDE SEQUENCE [LARGE SCALE GENOMIC DNA]</scope>
    <source>
        <strain evidence="6">SZHN2017</strain>
        <tissue evidence="6">Muscle</tissue>
    </source>
</reference>
<keyword evidence="4" id="KW-0449">Lipoprotein</keyword>
<evidence type="ECO:0000256" key="2">
    <source>
        <dbReference type="ARBA" id="ARBA00022741"/>
    </source>
</evidence>
<evidence type="ECO:0000256" key="5">
    <source>
        <dbReference type="ARBA" id="ARBA00023289"/>
    </source>
</evidence>
<evidence type="ECO:0000256" key="1">
    <source>
        <dbReference type="ARBA" id="ARBA00006270"/>
    </source>
</evidence>
<name>A0A2T7PT12_POMCA</name>
<evidence type="ECO:0000256" key="3">
    <source>
        <dbReference type="ARBA" id="ARBA00023134"/>
    </source>
</evidence>
<comment type="similarity">
    <text evidence="1">Belongs to the small GTPase superfamily. Rab family.</text>
</comment>
<dbReference type="PROSITE" id="PS51421">
    <property type="entry name" value="RAS"/>
    <property type="match status" value="1"/>
</dbReference>
<proteinExistence type="inferred from homology"/>
<dbReference type="AlphaFoldDB" id="A0A2T7PT12"/>
<dbReference type="SMART" id="SM00173">
    <property type="entry name" value="RAS"/>
    <property type="match status" value="1"/>
</dbReference>
<evidence type="ECO:0000313" key="6">
    <source>
        <dbReference type="EMBL" id="PVD36561.1"/>
    </source>
</evidence>
<dbReference type="InterPro" id="IPR027417">
    <property type="entry name" value="P-loop_NTPase"/>
</dbReference>
<evidence type="ECO:0000256" key="4">
    <source>
        <dbReference type="ARBA" id="ARBA00023288"/>
    </source>
</evidence>
<dbReference type="GO" id="GO:0005525">
    <property type="term" value="F:GTP binding"/>
    <property type="evidence" value="ECO:0007669"/>
    <property type="project" value="UniProtKB-KW"/>
</dbReference>
<dbReference type="FunFam" id="3.40.50.300:FF:001129">
    <property type="entry name" value="ras-related protein Rab-44 isoform X2"/>
    <property type="match status" value="1"/>
</dbReference>
<dbReference type="PANTHER" id="PTHR47980">
    <property type="entry name" value="LD44762P"/>
    <property type="match status" value="1"/>
</dbReference>
<dbReference type="Pfam" id="PF00071">
    <property type="entry name" value="Ras"/>
    <property type="match status" value="1"/>
</dbReference>
<dbReference type="STRING" id="400727.A0A2T7PT12"/>
<keyword evidence="7" id="KW-1185">Reference proteome</keyword>
<gene>
    <name evidence="6" type="ORF">C0Q70_03546</name>
</gene>
<dbReference type="SUPFAM" id="SSF52540">
    <property type="entry name" value="P-loop containing nucleoside triphosphate hydrolases"/>
    <property type="match status" value="1"/>
</dbReference>
<keyword evidence="3" id="KW-0342">GTP-binding</keyword>
<dbReference type="PROSITE" id="PS51419">
    <property type="entry name" value="RAB"/>
    <property type="match status" value="1"/>
</dbReference>
<comment type="caution">
    <text evidence="6">The sequence shown here is derived from an EMBL/GenBank/DDBJ whole genome shotgun (WGS) entry which is preliminary data.</text>
</comment>
<dbReference type="InterPro" id="IPR050305">
    <property type="entry name" value="Small_GTPase_Rab"/>
</dbReference>
<accession>A0A2T7PT12</accession>
<organism evidence="6 7">
    <name type="scientific">Pomacea canaliculata</name>
    <name type="common">Golden apple snail</name>
    <dbReference type="NCBI Taxonomy" id="400727"/>
    <lineage>
        <taxon>Eukaryota</taxon>
        <taxon>Metazoa</taxon>
        <taxon>Spiralia</taxon>
        <taxon>Lophotrochozoa</taxon>
        <taxon>Mollusca</taxon>
        <taxon>Gastropoda</taxon>
        <taxon>Caenogastropoda</taxon>
        <taxon>Architaenioglossa</taxon>
        <taxon>Ampullarioidea</taxon>
        <taxon>Ampullariidae</taxon>
        <taxon>Pomacea</taxon>
    </lineage>
</organism>